<dbReference type="EMBL" id="KI913963">
    <property type="protein sequence ID" value="ETW00894.1"/>
    <property type="molecule type" value="Genomic_DNA"/>
</dbReference>
<dbReference type="PANTHER" id="PTHR15750">
    <property type="entry name" value="VASOHIBIN-1-LIKE ISOFORM X2"/>
    <property type="match status" value="1"/>
</dbReference>
<dbReference type="InterPro" id="IPR028131">
    <property type="entry name" value="VASH1"/>
</dbReference>
<dbReference type="PANTHER" id="PTHR15750:SF2">
    <property type="entry name" value="VASOHIBIN"/>
    <property type="match status" value="1"/>
</dbReference>
<sequence length="72" mass="8275">MAAIQAYTNALEHNYTGKHYFDVSKNRSNKRIYGTAKDIVHDALPIQCLEDRHALNLNVFELVMLTLPCFVH</sequence>
<protein>
    <submittedName>
        <fullName evidence="1">Uncharacterized protein</fullName>
    </submittedName>
</protein>
<dbReference type="OrthoDB" id="9974232at2759"/>
<dbReference type="GO" id="GO:0005737">
    <property type="term" value="C:cytoplasm"/>
    <property type="evidence" value="ECO:0007669"/>
    <property type="project" value="InterPro"/>
</dbReference>
<dbReference type="AlphaFoldDB" id="A0A024U3V3"/>
<evidence type="ECO:0000313" key="1">
    <source>
        <dbReference type="EMBL" id="ETW00894.1"/>
    </source>
</evidence>
<organism evidence="1">
    <name type="scientific">Aphanomyces invadans</name>
    <dbReference type="NCBI Taxonomy" id="157072"/>
    <lineage>
        <taxon>Eukaryota</taxon>
        <taxon>Sar</taxon>
        <taxon>Stramenopiles</taxon>
        <taxon>Oomycota</taxon>
        <taxon>Saprolegniomycetes</taxon>
        <taxon>Saprolegniales</taxon>
        <taxon>Verrucalvaceae</taxon>
        <taxon>Aphanomyces</taxon>
    </lineage>
</organism>
<dbReference type="VEuPathDB" id="FungiDB:H310_06557"/>
<dbReference type="RefSeq" id="XP_008869892.1">
    <property type="nucleotide sequence ID" value="XM_008871670.1"/>
</dbReference>
<gene>
    <name evidence="1" type="ORF">H310_06557</name>
</gene>
<accession>A0A024U3V3</accession>
<name>A0A024U3V3_9STRA</name>
<reference evidence="1" key="1">
    <citation type="submission" date="2013-12" db="EMBL/GenBank/DDBJ databases">
        <title>The Genome Sequence of Aphanomyces invadans NJM9701.</title>
        <authorList>
            <consortium name="The Broad Institute Genomics Platform"/>
            <person name="Russ C."/>
            <person name="Tyler B."/>
            <person name="van West P."/>
            <person name="Dieguez-Uribeondo J."/>
            <person name="Young S.K."/>
            <person name="Zeng Q."/>
            <person name="Gargeya S."/>
            <person name="Fitzgerald M."/>
            <person name="Abouelleil A."/>
            <person name="Alvarado L."/>
            <person name="Chapman S.B."/>
            <person name="Gainer-Dewar J."/>
            <person name="Goldberg J."/>
            <person name="Griggs A."/>
            <person name="Gujja S."/>
            <person name="Hansen M."/>
            <person name="Howarth C."/>
            <person name="Imamovic A."/>
            <person name="Ireland A."/>
            <person name="Larimer J."/>
            <person name="McCowan C."/>
            <person name="Murphy C."/>
            <person name="Pearson M."/>
            <person name="Poon T.W."/>
            <person name="Priest M."/>
            <person name="Roberts A."/>
            <person name="Saif S."/>
            <person name="Shea T."/>
            <person name="Sykes S."/>
            <person name="Wortman J."/>
            <person name="Nusbaum C."/>
            <person name="Birren B."/>
        </authorList>
    </citation>
    <scope>NUCLEOTIDE SEQUENCE [LARGE SCALE GENOMIC DNA]</scope>
    <source>
        <strain evidence="1">NJM9701</strain>
    </source>
</reference>
<dbReference type="Pfam" id="PF14822">
    <property type="entry name" value="Vasohibin"/>
    <property type="match status" value="1"/>
</dbReference>
<proteinExistence type="predicted"/>
<dbReference type="GeneID" id="20083607"/>